<organism evidence="2 3">
    <name type="scientific">Phytophthora nicotianae</name>
    <name type="common">Potato buckeye rot agent</name>
    <name type="synonym">Phytophthora parasitica</name>
    <dbReference type="NCBI Taxonomy" id="4792"/>
    <lineage>
        <taxon>Eukaryota</taxon>
        <taxon>Sar</taxon>
        <taxon>Stramenopiles</taxon>
        <taxon>Oomycota</taxon>
        <taxon>Peronosporomycetes</taxon>
        <taxon>Peronosporales</taxon>
        <taxon>Peronosporaceae</taxon>
        <taxon>Phytophthora</taxon>
    </lineage>
</organism>
<proteinExistence type="predicted"/>
<feature type="compositionally biased region" description="Basic and acidic residues" evidence="1">
    <location>
        <begin position="61"/>
        <end position="72"/>
    </location>
</feature>
<evidence type="ECO:0000256" key="1">
    <source>
        <dbReference type="SAM" id="MobiDB-lite"/>
    </source>
</evidence>
<dbReference type="EMBL" id="LNFP01000045">
    <property type="protein sequence ID" value="KUF99021.1"/>
    <property type="molecule type" value="Genomic_DNA"/>
</dbReference>
<dbReference type="Proteomes" id="UP000054636">
    <property type="component" value="Unassembled WGS sequence"/>
</dbReference>
<comment type="caution">
    <text evidence="2">The sequence shown here is derived from an EMBL/GenBank/DDBJ whole genome shotgun (WGS) entry which is preliminary data.</text>
</comment>
<evidence type="ECO:0000313" key="2">
    <source>
        <dbReference type="EMBL" id="KUF99021.1"/>
    </source>
</evidence>
<feature type="region of interest" description="Disordered" evidence="1">
    <location>
        <begin position="60"/>
        <end position="82"/>
    </location>
</feature>
<name>A0A0W8DRM7_PHYNI</name>
<protein>
    <submittedName>
        <fullName evidence="2">Phosducin protein 3</fullName>
    </submittedName>
</protein>
<reference evidence="2 3" key="1">
    <citation type="submission" date="2015-11" db="EMBL/GenBank/DDBJ databases">
        <title>Genomes and virulence difference between two physiological races of Phytophthora nicotianae.</title>
        <authorList>
            <person name="Liu H."/>
            <person name="Ma X."/>
            <person name="Yu H."/>
            <person name="Fang D."/>
            <person name="Li Y."/>
            <person name="Wang X."/>
            <person name="Wang W."/>
            <person name="Dong Y."/>
            <person name="Xiao B."/>
        </authorList>
    </citation>
    <scope>NUCLEOTIDE SEQUENCE [LARGE SCALE GENOMIC DNA]</scope>
    <source>
        <strain evidence="3">race 1</strain>
    </source>
</reference>
<evidence type="ECO:0000313" key="3">
    <source>
        <dbReference type="Proteomes" id="UP000054636"/>
    </source>
</evidence>
<accession>A0A0W8DRM7</accession>
<sequence>MLDVKAVGANLTPEQQEATLADLNFFLDEFGSTRAVRVKLQEQQRDIQRLGGQVRRLVNGRGEDEHDKRDDEITVESNQSDPNGVDEIMADVDFFLRAYGSTRAVRHELYAQRQKLANLQSTIRYFQKRQGLNRIMSRQGVPAVQKPVISVKMMTRWEVLVLLLWCKKFLKMSSKTKMV</sequence>
<gene>
    <name evidence="2" type="ORF">AM588_10008351</name>
</gene>
<dbReference type="AlphaFoldDB" id="A0A0W8DRM7"/>